<dbReference type="Proteomes" id="UP001634007">
    <property type="component" value="Unassembled WGS sequence"/>
</dbReference>
<dbReference type="Pfam" id="PF23302">
    <property type="entry name" value="HTH_DNAJC9"/>
    <property type="match status" value="1"/>
</dbReference>
<dbReference type="InterPro" id="IPR056453">
    <property type="entry name" value="HTH_DNAJC9"/>
</dbReference>
<reference evidence="3 4" key="1">
    <citation type="submission" date="2024-11" db="EMBL/GenBank/DDBJ databases">
        <title>Chromosome-level genome assembly of Eucalyptus globulus Labill. provides insights into its genome evolution.</title>
        <authorList>
            <person name="Li X."/>
        </authorList>
    </citation>
    <scope>NUCLEOTIDE SEQUENCE [LARGE SCALE GENOMIC DNA]</scope>
    <source>
        <strain evidence="3">CL2024</strain>
        <tissue evidence="3">Fresh tender leaves</tissue>
    </source>
</reference>
<evidence type="ECO:0000256" key="1">
    <source>
        <dbReference type="SAM" id="MobiDB-lite"/>
    </source>
</evidence>
<dbReference type="EMBL" id="JBJKBG010000006">
    <property type="protein sequence ID" value="KAL3732909.1"/>
    <property type="molecule type" value="Genomic_DNA"/>
</dbReference>
<evidence type="ECO:0000313" key="4">
    <source>
        <dbReference type="Proteomes" id="UP001634007"/>
    </source>
</evidence>
<keyword evidence="4" id="KW-1185">Reference proteome</keyword>
<dbReference type="AlphaFoldDB" id="A0ABD3K2Z1"/>
<gene>
    <name evidence="3" type="ORF">ACJRO7_022431</name>
</gene>
<comment type="caution">
    <text evidence="3">The sequence shown here is derived from an EMBL/GenBank/DDBJ whole genome shotgun (WGS) entry which is preliminary data.</text>
</comment>
<dbReference type="PANTHER" id="PTHR44916">
    <property type="entry name" value="CHAPERONE DNAJ-DOMAIN SUPERFAMILY PROTEIN-RELATED"/>
    <property type="match status" value="1"/>
</dbReference>
<organism evidence="3 4">
    <name type="scientific">Eucalyptus globulus</name>
    <name type="common">Tasmanian blue gum</name>
    <dbReference type="NCBI Taxonomy" id="34317"/>
    <lineage>
        <taxon>Eukaryota</taxon>
        <taxon>Viridiplantae</taxon>
        <taxon>Streptophyta</taxon>
        <taxon>Embryophyta</taxon>
        <taxon>Tracheophyta</taxon>
        <taxon>Spermatophyta</taxon>
        <taxon>Magnoliopsida</taxon>
        <taxon>eudicotyledons</taxon>
        <taxon>Gunneridae</taxon>
        <taxon>Pentapetalae</taxon>
        <taxon>rosids</taxon>
        <taxon>malvids</taxon>
        <taxon>Myrtales</taxon>
        <taxon>Myrtaceae</taxon>
        <taxon>Myrtoideae</taxon>
        <taxon>Eucalypteae</taxon>
        <taxon>Eucalyptus</taxon>
    </lineage>
</organism>
<accession>A0ABD3K2Z1</accession>
<feature type="domain" description="DNAJC9 HTH" evidence="2">
    <location>
        <begin position="198"/>
        <end position="224"/>
    </location>
</feature>
<sequence>LSSLKFSGFCLSLLVEEQTVFSLLFALSSSSDAPSGLAIPPTTVAPSRRRPFSLHSTASSQGSILSAHFFLNRALSRRPISLASPTTSMLLAVLPSRFGEVSASRLLRDSGLVVLSSCSESKMVSKRGVSNSSTPESAATSEDKKGKKSKGSVASVPSSTKSHVKDLAGEVAQNLHEYFRAIYKVVTEADIEEFEANYRGSDSEKNDLIDLYEKFKGNMNRLYSQA</sequence>
<proteinExistence type="predicted"/>
<dbReference type="InterPro" id="IPR042977">
    <property type="entry name" value="AtJ6-like"/>
</dbReference>
<feature type="compositionally biased region" description="Polar residues" evidence="1">
    <location>
        <begin position="125"/>
        <end position="140"/>
    </location>
</feature>
<evidence type="ECO:0000259" key="2">
    <source>
        <dbReference type="Pfam" id="PF23302"/>
    </source>
</evidence>
<feature type="non-terminal residue" evidence="3">
    <location>
        <position position="1"/>
    </location>
</feature>
<evidence type="ECO:0000313" key="3">
    <source>
        <dbReference type="EMBL" id="KAL3732909.1"/>
    </source>
</evidence>
<dbReference type="PANTHER" id="PTHR44916:SF1">
    <property type="entry name" value="CHAPERONE DNAJ-DOMAIN SUPERFAMILY PROTEIN-RELATED"/>
    <property type="match status" value="1"/>
</dbReference>
<name>A0ABD3K2Z1_EUCGL</name>
<feature type="region of interest" description="Disordered" evidence="1">
    <location>
        <begin position="125"/>
        <end position="160"/>
    </location>
</feature>
<protein>
    <recommendedName>
        <fullName evidence="2">DNAJC9 HTH domain-containing protein</fullName>
    </recommendedName>
</protein>